<dbReference type="GO" id="GO:0006355">
    <property type="term" value="P:regulation of DNA-templated transcription"/>
    <property type="evidence" value="ECO:0007669"/>
    <property type="project" value="InterPro"/>
</dbReference>
<keyword evidence="3" id="KW-1185">Reference proteome</keyword>
<name>A0A7W5Y8R6_9ACTN</name>
<evidence type="ECO:0000313" key="2">
    <source>
        <dbReference type="EMBL" id="MBB3724883.1"/>
    </source>
</evidence>
<organism evidence="2 3">
    <name type="scientific">Nonomuraea dietziae</name>
    <dbReference type="NCBI Taxonomy" id="65515"/>
    <lineage>
        <taxon>Bacteria</taxon>
        <taxon>Bacillati</taxon>
        <taxon>Actinomycetota</taxon>
        <taxon>Actinomycetes</taxon>
        <taxon>Streptosporangiales</taxon>
        <taxon>Streptosporangiaceae</taxon>
        <taxon>Nonomuraea</taxon>
    </lineage>
</organism>
<evidence type="ECO:0000313" key="3">
    <source>
        <dbReference type="Proteomes" id="UP000579945"/>
    </source>
</evidence>
<dbReference type="RefSeq" id="WP_221240914.1">
    <property type="nucleotide sequence ID" value="NZ_JACIBV010000001.1"/>
</dbReference>
<dbReference type="Pfam" id="PF09339">
    <property type="entry name" value="HTH_IclR"/>
    <property type="match status" value="1"/>
</dbReference>
<dbReference type="GO" id="GO:0003677">
    <property type="term" value="F:DNA binding"/>
    <property type="evidence" value="ECO:0007669"/>
    <property type="project" value="InterPro"/>
</dbReference>
<dbReference type="Proteomes" id="UP000579945">
    <property type="component" value="Unassembled WGS sequence"/>
</dbReference>
<comment type="caution">
    <text evidence="2">The sequence shown here is derived from an EMBL/GenBank/DDBJ whole genome shotgun (WGS) entry which is preliminary data.</text>
</comment>
<sequence>MERTFTAERARTLAEAGGRQIGRPVAHPEDKIEYARLLKGQGDSLGVIAAKTGIPKTSLHRYLVT</sequence>
<proteinExistence type="predicted"/>
<dbReference type="AlphaFoldDB" id="A0A7W5Y8R6"/>
<reference evidence="2 3" key="1">
    <citation type="submission" date="2020-08" db="EMBL/GenBank/DDBJ databases">
        <title>Sequencing the genomes of 1000 actinobacteria strains.</title>
        <authorList>
            <person name="Klenk H.-P."/>
        </authorList>
    </citation>
    <scope>NUCLEOTIDE SEQUENCE [LARGE SCALE GENOMIC DNA]</scope>
    <source>
        <strain evidence="2 3">DSM 44320</strain>
    </source>
</reference>
<protein>
    <recommendedName>
        <fullName evidence="1">HTH iclR-type domain-containing protein</fullName>
    </recommendedName>
</protein>
<evidence type="ECO:0000259" key="1">
    <source>
        <dbReference type="Pfam" id="PF09339"/>
    </source>
</evidence>
<dbReference type="EMBL" id="JACIBV010000001">
    <property type="protein sequence ID" value="MBB3724883.1"/>
    <property type="molecule type" value="Genomic_DNA"/>
</dbReference>
<accession>A0A7W5Y8R6</accession>
<dbReference type="GeneID" id="95387353"/>
<feature type="domain" description="HTH iclR-type" evidence="1">
    <location>
        <begin position="41"/>
        <end position="65"/>
    </location>
</feature>
<dbReference type="InterPro" id="IPR005471">
    <property type="entry name" value="Tscrpt_reg_IclR_N"/>
</dbReference>
<gene>
    <name evidence="2" type="ORF">FHR33_000743</name>
</gene>